<proteinExistence type="predicted"/>
<dbReference type="EMBL" id="JAUSVV010000005">
    <property type="protein sequence ID" value="MDQ0443209.1"/>
    <property type="molecule type" value="Genomic_DNA"/>
</dbReference>
<organism evidence="1 2">
    <name type="scientific">Methylobacterium persicinum</name>
    <dbReference type="NCBI Taxonomy" id="374426"/>
    <lineage>
        <taxon>Bacteria</taxon>
        <taxon>Pseudomonadati</taxon>
        <taxon>Pseudomonadota</taxon>
        <taxon>Alphaproteobacteria</taxon>
        <taxon>Hyphomicrobiales</taxon>
        <taxon>Methylobacteriaceae</taxon>
        <taxon>Methylobacterium</taxon>
    </lineage>
</organism>
<protein>
    <submittedName>
        <fullName evidence="1">Uncharacterized protein</fullName>
    </submittedName>
</protein>
<name>A0ABU0HLK7_9HYPH</name>
<evidence type="ECO:0000313" key="2">
    <source>
        <dbReference type="Proteomes" id="UP001236369"/>
    </source>
</evidence>
<comment type="caution">
    <text evidence="1">The sequence shown here is derived from an EMBL/GenBank/DDBJ whole genome shotgun (WGS) entry which is preliminary data.</text>
</comment>
<dbReference type="Proteomes" id="UP001236369">
    <property type="component" value="Unassembled WGS sequence"/>
</dbReference>
<evidence type="ECO:0000313" key="1">
    <source>
        <dbReference type="EMBL" id="MDQ0443209.1"/>
    </source>
</evidence>
<accession>A0ABU0HLK7</accession>
<reference evidence="1 2" key="1">
    <citation type="submission" date="2023-07" db="EMBL/GenBank/DDBJ databases">
        <title>Genomic Encyclopedia of Type Strains, Phase IV (KMG-IV): sequencing the most valuable type-strain genomes for metagenomic binning, comparative biology and taxonomic classification.</title>
        <authorList>
            <person name="Goeker M."/>
        </authorList>
    </citation>
    <scope>NUCLEOTIDE SEQUENCE [LARGE SCALE GENOMIC DNA]</scope>
    <source>
        <strain evidence="1 2">DSM 19562</strain>
    </source>
</reference>
<keyword evidence="2" id="KW-1185">Reference proteome</keyword>
<sequence length="79" mass="8874">MSEPETARAPYDHPARSIATELVVQVMLEMLERSEPSLRDRILREAGERAASMTADMPNAEFFRSRVEMALQEIVGPKG</sequence>
<gene>
    <name evidence="1" type="ORF">QO016_002707</name>
</gene>
<dbReference type="RefSeq" id="WP_238249063.1">
    <property type="nucleotide sequence ID" value="NZ_BPQX01000026.1"/>
</dbReference>